<proteinExistence type="predicted"/>
<evidence type="ECO:0000313" key="1">
    <source>
        <dbReference type="EMBL" id="EMD31971.1"/>
    </source>
</evidence>
<dbReference type="EMBL" id="KB445814">
    <property type="protein sequence ID" value="EMD31971.1"/>
    <property type="molecule type" value="Genomic_DNA"/>
</dbReference>
<organism evidence="1 2">
    <name type="scientific">Ceriporiopsis subvermispora (strain B)</name>
    <name type="common">White-rot fungus</name>
    <name type="synonym">Gelatoporia subvermispora</name>
    <dbReference type="NCBI Taxonomy" id="914234"/>
    <lineage>
        <taxon>Eukaryota</taxon>
        <taxon>Fungi</taxon>
        <taxon>Dikarya</taxon>
        <taxon>Basidiomycota</taxon>
        <taxon>Agaricomycotina</taxon>
        <taxon>Agaricomycetes</taxon>
        <taxon>Polyporales</taxon>
        <taxon>Gelatoporiaceae</taxon>
        <taxon>Gelatoporia</taxon>
    </lineage>
</organism>
<evidence type="ECO:0000313" key="2">
    <source>
        <dbReference type="Proteomes" id="UP000016930"/>
    </source>
</evidence>
<keyword evidence="2" id="KW-1185">Reference proteome</keyword>
<dbReference type="AlphaFoldDB" id="M2QZJ2"/>
<name>M2QZJ2_CERS8</name>
<gene>
    <name evidence="1" type="ORF">CERSUDRAFT_99946</name>
</gene>
<accession>M2QZJ2</accession>
<sequence>MIAPTELPLALSRLTEASHTLKRYAHYPGPRLARSSENEDAPEVEINIMRPAIEVCISKARHAALIPKT</sequence>
<dbReference type="Proteomes" id="UP000016930">
    <property type="component" value="Unassembled WGS sequence"/>
</dbReference>
<reference evidence="1 2" key="1">
    <citation type="journal article" date="2012" name="Proc. Natl. Acad. Sci. U.S.A.">
        <title>Comparative genomics of Ceriporiopsis subvermispora and Phanerochaete chrysosporium provide insight into selective ligninolysis.</title>
        <authorList>
            <person name="Fernandez-Fueyo E."/>
            <person name="Ruiz-Duenas F.J."/>
            <person name="Ferreira P."/>
            <person name="Floudas D."/>
            <person name="Hibbett D.S."/>
            <person name="Canessa P."/>
            <person name="Larrondo L.F."/>
            <person name="James T.Y."/>
            <person name="Seelenfreund D."/>
            <person name="Lobos S."/>
            <person name="Polanco R."/>
            <person name="Tello M."/>
            <person name="Honda Y."/>
            <person name="Watanabe T."/>
            <person name="Watanabe T."/>
            <person name="Ryu J.S."/>
            <person name="Kubicek C.P."/>
            <person name="Schmoll M."/>
            <person name="Gaskell J."/>
            <person name="Hammel K.E."/>
            <person name="St John F.J."/>
            <person name="Vanden Wymelenberg A."/>
            <person name="Sabat G."/>
            <person name="Splinter BonDurant S."/>
            <person name="Syed K."/>
            <person name="Yadav J.S."/>
            <person name="Doddapaneni H."/>
            <person name="Subramanian V."/>
            <person name="Lavin J.L."/>
            <person name="Oguiza J.A."/>
            <person name="Perez G."/>
            <person name="Pisabarro A.G."/>
            <person name="Ramirez L."/>
            <person name="Santoyo F."/>
            <person name="Master E."/>
            <person name="Coutinho P.M."/>
            <person name="Henrissat B."/>
            <person name="Lombard V."/>
            <person name="Magnuson J.K."/>
            <person name="Kuees U."/>
            <person name="Hori C."/>
            <person name="Igarashi K."/>
            <person name="Samejima M."/>
            <person name="Held B.W."/>
            <person name="Barry K.W."/>
            <person name="LaButti K.M."/>
            <person name="Lapidus A."/>
            <person name="Lindquist E.A."/>
            <person name="Lucas S.M."/>
            <person name="Riley R."/>
            <person name="Salamov A.A."/>
            <person name="Hoffmeister D."/>
            <person name="Schwenk D."/>
            <person name="Hadar Y."/>
            <person name="Yarden O."/>
            <person name="de Vries R.P."/>
            <person name="Wiebenga A."/>
            <person name="Stenlid J."/>
            <person name="Eastwood D."/>
            <person name="Grigoriev I.V."/>
            <person name="Berka R.M."/>
            <person name="Blanchette R.A."/>
            <person name="Kersten P."/>
            <person name="Martinez A.T."/>
            <person name="Vicuna R."/>
            <person name="Cullen D."/>
        </authorList>
    </citation>
    <scope>NUCLEOTIDE SEQUENCE [LARGE SCALE GENOMIC DNA]</scope>
    <source>
        <strain evidence="1 2">B</strain>
    </source>
</reference>
<protein>
    <submittedName>
        <fullName evidence="1">Uncharacterized protein</fullName>
    </submittedName>
</protein>
<dbReference type="HOGENOM" id="CLU_2775720_0_0_1"/>